<dbReference type="InterPro" id="IPR000914">
    <property type="entry name" value="SBP_5_dom"/>
</dbReference>
<reference evidence="5" key="3">
    <citation type="submission" date="2019-11" db="EMBL/GenBank/DDBJ databases">
        <authorList>
            <person name="Zhao Q."/>
        </authorList>
    </citation>
    <scope>NUCLEOTIDE SEQUENCE</scope>
    <source>
        <strain evidence="5">M714</strain>
    </source>
</reference>
<feature type="compositionally biased region" description="Gly residues" evidence="1">
    <location>
        <begin position="24"/>
        <end position="42"/>
    </location>
</feature>
<accession>A0A5P8FPE6</accession>
<feature type="region of interest" description="Disordered" evidence="1">
    <location>
        <begin position="24"/>
        <end position="55"/>
    </location>
</feature>
<dbReference type="InterPro" id="IPR039424">
    <property type="entry name" value="SBP_5"/>
</dbReference>
<dbReference type="Gene3D" id="3.90.76.10">
    <property type="entry name" value="Dipeptide-binding Protein, Domain 1"/>
    <property type="match status" value="1"/>
</dbReference>
<dbReference type="InterPro" id="IPR030678">
    <property type="entry name" value="Peptide/Ni-bd"/>
</dbReference>
<evidence type="ECO:0000313" key="4">
    <source>
        <dbReference type="EMBL" id="OAB86478.1"/>
    </source>
</evidence>
<feature type="signal peptide" evidence="2">
    <location>
        <begin position="1"/>
        <end position="22"/>
    </location>
</feature>
<dbReference type="Gene3D" id="3.10.105.10">
    <property type="entry name" value="Dipeptide-binding Protein, Domain 3"/>
    <property type="match status" value="1"/>
</dbReference>
<feature type="domain" description="Solute-binding protein family 5" evidence="3">
    <location>
        <begin position="86"/>
        <end position="486"/>
    </location>
</feature>
<dbReference type="PANTHER" id="PTHR30290:SF83">
    <property type="entry name" value="ABC TRANSPORTER SUBSTRATE-BINDING PROTEIN"/>
    <property type="match status" value="1"/>
</dbReference>
<evidence type="ECO:0000259" key="3">
    <source>
        <dbReference type="Pfam" id="PF00496"/>
    </source>
</evidence>
<dbReference type="EMBL" id="LQZG01000004">
    <property type="protein sequence ID" value="OAB86478.1"/>
    <property type="molecule type" value="Genomic_DNA"/>
</dbReference>
<proteinExistence type="predicted"/>
<name>A0A176Q9T8_9MICO</name>
<dbReference type="Proteomes" id="UP000271708">
    <property type="component" value="Chromosome"/>
</dbReference>
<evidence type="ECO:0000256" key="2">
    <source>
        <dbReference type="SAM" id="SignalP"/>
    </source>
</evidence>
<dbReference type="Pfam" id="PF00496">
    <property type="entry name" value="SBP_bac_5"/>
    <property type="match status" value="1"/>
</dbReference>
<dbReference type="KEGG" id="jme:EEW87_011490"/>
<keyword evidence="6" id="KW-1185">Reference proteome</keyword>
<evidence type="ECO:0000256" key="1">
    <source>
        <dbReference type="SAM" id="MobiDB-lite"/>
    </source>
</evidence>
<dbReference type="EMBL" id="CP044548">
    <property type="protein sequence ID" value="QFQ30794.2"/>
    <property type="molecule type" value="Genomic_DNA"/>
</dbReference>
<keyword evidence="2" id="KW-0732">Signal</keyword>
<dbReference type="CDD" id="cd00995">
    <property type="entry name" value="PBP2_NikA_DppA_OppA_like"/>
    <property type="match status" value="1"/>
</dbReference>
<dbReference type="PROSITE" id="PS51257">
    <property type="entry name" value="PROKAR_LIPOPROTEIN"/>
    <property type="match status" value="1"/>
</dbReference>
<dbReference type="SUPFAM" id="SSF53850">
    <property type="entry name" value="Periplasmic binding protein-like II"/>
    <property type="match status" value="1"/>
</dbReference>
<gene>
    <name evidence="4" type="ORF">AWH69_14200</name>
    <name evidence="5" type="ORF">EEW87_011490</name>
</gene>
<dbReference type="GO" id="GO:0043190">
    <property type="term" value="C:ATP-binding cassette (ABC) transporter complex"/>
    <property type="evidence" value="ECO:0007669"/>
    <property type="project" value="InterPro"/>
</dbReference>
<dbReference type="PIRSF" id="PIRSF002741">
    <property type="entry name" value="MppA"/>
    <property type="match status" value="1"/>
</dbReference>
<reference evidence="5 7" key="2">
    <citation type="submission" date="2019-09" db="EMBL/GenBank/DDBJ databases">
        <title>Complete Genome Sequence of Janibacter melonis M714 with both human health impact and industrial applications.</title>
        <authorList>
            <person name="Jin M."/>
            <person name="Zhao Q.R."/>
        </authorList>
    </citation>
    <scope>NUCLEOTIDE SEQUENCE [LARGE SCALE GENOMIC DNA]</scope>
    <source>
        <strain evidence="5 7">M714</strain>
    </source>
</reference>
<protein>
    <submittedName>
        <fullName evidence="4 5">ABC transporter substrate-binding protein</fullName>
    </submittedName>
</protein>
<evidence type="ECO:0000313" key="7">
    <source>
        <dbReference type="Proteomes" id="UP000271708"/>
    </source>
</evidence>
<dbReference type="GO" id="GO:0042597">
    <property type="term" value="C:periplasmic space"/>
    <property type="evidence" value="ECO:0007669"/>
    <property type="project" value="UniProtKB-ARBA"/>
</dbReference>
<dbReference type="GO" id="GO:0015833">
    <property type="term" value="P:peptide transport"/>
    <property type="evidence" value="ECO:0007669"/>
    <property type="project" value="TreeGrafter"/>
</dbReference>
<evidence type="ECO:0000313" key="5">
    <source>
        <dbReference type="EMBL" id="QFQ30794.2"/>
    </source>
</evidence>
<reference evidence="4 6" key="1">
    <citation type="submission" date="2016-01" db="EMBL/GenBank/DDBJ databases">
        <title>Janibacter melonis strain CD11_4 genome sequencing and assembly.</title>
        <authorList>
            <person name="Nair G.R."/>
            <person name="Kaur G."/>
            <person name="Chander A.M."/>
            <person name="Mayilraj S."/>
        </authorList>
    </citation>
    <scope>NUCLEOTIDE SEQUENCE [LARGE SCALE GENOMIC DNA]</scope>
    <source>
        <strain evidence="4 6">CD11-4</strain>
    </source>
</reference>
<dbReference type="PANTHER" id="PTHR30290">
    <property type="entry name" value="PERIPLASMIC BINDING COMPONENT OF ABC TRANSPORTER"/>
    <property type="match status" value="1"/>
</dbReference>
<sequence length="564" mass="60149">MRVNSRAMAIAGISAAALVATACGGGDSSSDSGSGGGEGQAGGSFSIHGCTPQNPLVPGNTNETCGGNILDAVTAKLVHYNPETAEPENDLAESIETEDNQTFTVKLKEGRKFSDGTDVTAKSFVDAWNWNRAGKNATLSSYFFDVIDGAADMDCGTKKEKDKESGEMVDVPDCEGSPAKADEMSGLKVVDDTTFTIKTTEKVSNLPVRLGYTAFAPLPESFFEDDGKAFGDKPVGAGPYMVKTYDKGQQVVLEKNPEYTGDFAGNADEVTFKFYQDTDAAYKDVQAGTLDILDQLPTSALAGKKYEGDLPDRTEQKATGVFQSISFPSPKADKTFEDNLELRKAISMAIDRDTIIDKIFAGTRQPATGWVSPAVDGYKEGACGDACTYDKAKAKEMFDQAGGYDGTITISYNADGDHKAWVDATCSSITDALGVKCVGKSYPDFATMRALVTDKKMKGLFRTGWQMDYPSIENFLAPLYGTGAGSNDGDYSSEKFDTLLKEAAAGEDAEAANTKYQEAEAELANGFPVIPLWYGQAIAGWSDKVDNVKLTPFGTIDVATVTVK</sequence>
<dbReference type="GO" id="GO:1904680">
    <property type="term" value="F:peptide transmembrane transporter activity"/>
    <property type="evidence" value="ECO:0007669"/>
    <property type="project" value="TreeGrafter"/>
</dbReference>
<dbReference type="AlphaFoldDB" id="A0A176Q9T8"/>
<feature type="chain" id="PRO_5033254936" evidence="2">
    <location>
        <begin position="23"/>
        <end position="564"/>
    </location>
</feature>
<organism evidence="4 6">
    <name type="scientific">Janibacter melonis</name>
    <dbReference type="NCBI Taxonomy" id="262209"/>
    <lineage>
        <taxon>Bacteria</taxon>
        <taxon>Bacillati</taxon>
        <taxon>Actinomycetota</taxon>
        <taxon>Actinomycetes</taxon>
        <taxon>Micrococcales</taxon>
        <taxon>Intrasporangiaceae</taxon>
        <taxon>Janibacter</taxon>
    </lineage>
</organism>
<evidence type="ECO:0000313" key="6">
    <source>
        <dbReference type="Proteomes" id="UP000076976"/>
    </source>
</evidence>
<accession>A0A176Q9T8</accession>
<dbReference type="STRING" id="262209.AWH69_14200"/>
<dbReference type="Proteomes" id="UP000076976">
    <property type="component" value="Unassembled WGS sequence"/>
</dbReference>
<dbReference type="Gene3D" id="3.40.190.10">
    <property type="entry name" value="Periplasmic binding protein-like II"/>
    <property type="match status" value="1"/>
</dbReference>